<evidence type="ECO:0000256" key="1">
    <source>
        <dbReference type="ARBA" id="ARBA00004127"/>
    </source>
</evidence>
<dbReference type="EMBL" id="CP036498">
    <property type="protein sequence ID" value="QUS40216.1"/>
    <property type="molecule type" value="Genomic_DNA"/>
</dbReference>
<feature type="transmembrane region" description="Helical" evidence="9">
    <location>
        <begin position="411"/>
        <end position="434"/>
    </location>
</feature>
<dbReference type="GO" id="GO:0016491">
    <property type="term" value="F:oxidoreductase activity"/>
    <property type="evidence" value="ECO:0007669"/>
    <property type="project" value="UniProtKB-KW"/>
</dbReference>
<evidence type="ECO:0000256" key="6">
    <source>
        <dbReference type="ARBA" id="ARBA00023027"/>
    </source>
</evidence>
<keyword evidence="3 8" id="KW-0812">Transmembrane</keyword>
<dbReference type="InterPro" id="IPR010227">
    <property type="entry name" value="NADH_Q_OxRdtase_chainM/4"/>
</dbReference>
<evidence type="ECO:0000259" key="10">
    <source>
        <dbReference type="Pfam" id="PF00361"/>
    </source>
</evidence>
<feature type="transmembrane region" description="Helical" evidence="9">
    <location>
        <begin position="91"/>
        <end position="111"/>
    </location>
</feature>
<feature type="domain" description="NADH:quinone oxidoreductase/Mrp antiporter transmembrane" evidence="10">
    <location>
        <begin position="138"/>
        <end position="422"/>
    </location>
</feature>
<dbReference type="InterPro" id="IPR000260">
    <property type="entry name" value="NADH4_N"/>
</dbReference>
<dbReference type="NCBIfam" id="NF004501">
    <property type="entry name" value="PRK05846.1-5"/>
    <property type="match status" value="1"/>
</dbReference>
<feature type="transmembrane region" description="Helical" evidence="9">
    <location>
        <begin position="278"/>
        <end position="301"/>
    </location>
</feature>
<proteinExistence type="inferred from homology"/>
<evidence type="ECO:0000256" key="3">
    <source>
        <dbReference type="ARBA" id="ARBA00022692"/>
    </source>
</evidence>
<dbReference type="NCBIfam" id="TIGR01972">
    <property type="entry name" value="NDH_I_M"/>
    <property type="match status" value="1"/>
</dbReference>
<feature type="transmembrane region" description="Helical" evidence="9">
    <location>
        <begin position="308"/>
        <end position="326"/>
    </location>
</feature>
<evidence type="ECO:0000313" key="13">
    <source>
        <dbReference type="Proteomes" id="UP000682843"/>
    </source>
</evidence>
<keyword evidence="7 9" id="KW-0472">Membrane</keyword>
<feature type="domain" description="NADH:ubiquinone oxidoreductase chain 4 N-terminal" evidence="11">
    <location>
        <begin position="76"/>
        <end position="132"/>
    </location>
</feature>
<feature type="transmembrane region" description="Helical" evidence="9">
    <location>
        <begin position="455"/>
        <end position="474"/>
    </location>
</feature>
<comment type="subcellular location">
    <subcellularLocation>
        <location evidence="1">Endomembrane system</location>
        <topology evidence="1">Multi-pass membrane protein</topology>
    </subcellularLocation>
    <subcellularLocation>
        <location evidence="8">Membrane</location>
        <topology evidence="8">Multi-pass membrane protein</topology>
    </subcellularLocation>
</comment>
<name>A0ABX8A909_9BRAD</name>
<sequence length="507" mass="55423">MSGSVMTWPILSVTTFLPVVGAILVYLMARGRDEAADRNAKWIALWTTIITFAVSLIMVARYDGSNAGFQFVEKAPWLAATINYHMGVDGISFPFVILTTALMPFCILCSWKSVSKRVPEYMIAFLVLETLMIGTFSALDLVLFYLFFEGGLIPMFLIIGIWGGPRRVYASFKFFLYTFLGSVLMLLAIMALYWQAGTTDIPTLMQTAMPRNLQMWAWLAFFASFAVKMPMWPVHTWLPDAHVEAPTAGSVVLAAIMLKMGGYGFLRFSLPMFPDASLYFAPMVWTLSAIAIVYTSLVALMQEDIKKLIAYSSVAHMGYVTMGIFAGTQQGVAGAVFQMISHGIVSGALFLCVGVAYDRMHTREIAAYGGLVNRMPIYAMLFMVFTMANVGLPGTSGFVGEFLTLLGTFKVSIPTATVACAGVILSAAYALWLYRKVVFGEMTKPSLMGMKDMTVREGLLLVPLAILTILFGVYPKPVLDMSAASVDLVVKNYAAATAAVKAAALLH</sequence>
<keyword evidence="6" id="KW-0520">NAD</keyword>
<feature type="transmembrane region" description="Helical" evidence="9">
    <location>
        <begin position="6"/>
        <end position="28"/>
    </location>
</feature>
<dbReference type="InterPro" id="IPR003918">
    <property type="entry name" value="NADH_UbQ_OxRdtase"/>
</dbReference>
<accession>A0ABX8A909</accession>
<evidence type="ECO:0000256" key="4">
    <source>
        <dbReference type="ARBA" id="ARBA00022967"/>
    </source>
</evidence>
<keyword evidence="5 9" id="KW-1133">Transmembrane helix</keyword>
<feature type="transmembrane region" description="Helical" evidence="9">
    <location>
        <begin position="142"/>
        <end position="162"/>
    </location>
</feature>
<feature type="transmembrane region" description="Helical" evidence="9">
    <location>
        <begin position="246"/>
        <end position="266"/>
    </location>
</feature>
<evidence type="ECO:0000313" key="12">
    <source>
        <dbReference type="EMBL" id="QUS40216.1"/>
    </source>
</evidence>
<evidence type="ECO:0000256" key="7">
    <source>
        <dbReference type="ARBA" id="ARBA00023136"/>
    </source>
</evidence>
<dbReference type="Pfam" id="PF01059">
    <property type="entry name" value="Oxidored_q5_N"/>
    <property type="match status" value="1"/>
</dbReference>
<feature type="transmembrane region" description="Helical" evidence="9">
    <location>
        <begin position="40"/>
        <end position="60"/>
    </location>
</feature>
<feature type="transmembrane region" description="Helical" evidence="9">
    <location>
        <begin position="174"/>
        <end position="195"/>
    </location>
</feature>
<feature type="transmembrane region" description="Helical" evidence="9">
    <location>
        <begin position="332"/>
        <end position="357"/>
    </location>
</feature>
<dbReference type="NCBIfam" id="NF004499">
    <property type="entry name" value="PRK05846.1-3"/>
    <property type="match status" value="1"/>
</dbReference>
<organism evidence="12 13">
    <name type="scientific">Tardiphaga alba</name>
    <dbReference type="NCBI Taxonomy" id="340268"/>
    <lineage>
        <taxon>Bacteria</taxon>
        <taxon>Pseudomonadati</taxon>
        <taxon>Pseudomonadota</taxon>
        <taxon>Alphaproteobacteria</taxon>
        <taxon>Hyphomicrobiales</taxon>
        <taxon>Nitrobacteraceae</taxon>
        <taxon>Tardiphaga</taxon>
    </lineage>
</organism>
<evidence type="ECO:0000256" key="2">
    <source>
        <dbReference type="ARBA" id="ARBA00009025"/>
    </source>
</evidence>
<dbReference type="Pfam" id="PF00361">
    <property type="entry name" value="Proton_antipo_M"/>
    <property type="match status" value="1"/>
</dbReference>
<keyword evidence="13" id="KW-1185">Reference proteome</keyword>
<dbReference type="PANTHER" id="PTHR43507:SF1">
    <property type="entry name" value="NADH-UBIQUINONE OXIDOREDUCTASE CHAIN 4"/>
    <property type="match status" value="1"/>
</dbReference>
<keyword evidence="12" id="KW-0560">Oxidoreductase</keyword>
<dbReference type="PANTHER" id="PTHR43507">
    <property type="entry name" value="NADH-UBIQUINONE OXIDOREDUCTASE CHAIN 4"/>
    <property type="match status" value="1"/>
</dbReference>
<feature type="transmembrane region" description="Helical" evidence="9">
    <location>
        <begin position="215"/>
        <end position="234"/>
    </location>
</feature>
<dbReference type="InterPro" id="IPR001750">
    <property type="entry name" value="ND/Mrp_TM"/>
</dbReference>
<evidence type="ECO:0000256" key="9">
    <source>
        <dbReference type="SAM" id="Phobius"/>
    </source>
</evidence>
<gene>
    <name evidence="12" type="ORF">RPMA_16275</name>
</gene>
<evidence type="ECO:0000256" key="8">
    <source>
        <dbReference type="RuleBase" id="RU000320"/>
    </source>
</evidence>
<keyword evidence="4" id="KW-1278">Translocase</keyword>
<dbReference type="Proteomes" id="UP000682843">
    <property type="component" value="Chromosome"/>
</dbReference>
<reference evidence="12 13" key="1">
    <citation type="submission" date="2019-02" db="EMBL/GenBank/DDBJ databases">
        <title>Emended description of the genus Rhodopseudomonas and description of Rhodopseudomonas albus sp. nov., a non-phototrophic, heavy-metal-tolerant bacterium isolated from garden soil.</title>
        <authorList>
            <person name="Bao Z."/>
            <person name="Cao W.W."/>
            <person name="Sato Y."/>
            <person name="Nishizawa T."/>
            <person name="Zhao J."/>
            <person name="Guo Y."/>
            <person name="Ohta H."/>
        </authorList>
    </citation>
    <scope>NUCLEOTIDE SEQUENCE [LARGE SCALE GENOMIC DNA]</scope>
    <source>
        <strain evidence="12 13">SK50-23</strain>
    </source>
</reference>
<dbReference type="EC" id="1.6.5.11" evidence="12"/>
<dbReference type="PRINTS" id="PR01437">
    <property type="entry name" value="NUOXDRDTASE4"/>
</dbReference>
<evidence type="ECO:0000259" key="11">
    <source>
        <dbReference type="Pfam" id="PF01059"/>
    </source>
</evidence>
<comment type="similarity">
    <text evidence="2">Belongs to the complex I subunit 4 family.</text>
</comment>
<protein>
    <submittedName>
        <fullName evidence="12">NADH-quinone oxidoreductase subunit M</fullName>
        <ecNumber evidence="12">1.6.5.11</ecNumber>
    </submittedName>
</protein>
<evidence type="ECO:0000256" key="5">
    <source>
        <dbReference type="ARBA" id="ARBA00022989"/>
    </source>
</evidence>
<feature type="transmembrane region" description="Helical" evidence="9">
    <location>
        <begin position="118"/>
        <end position="136"/>
    </location>
</feature>
<dbReference type="RefSeq" id="WP_211908797.1">
    <property type="nucleotide sequence ID" value="NZ_CP036498.1"/>
</dbReference>
<feature type="transmembrane region" description="Helical" evidence="9">
    <location>
        <begin position="377"/>
        <end position="399"/>
    </location>
</feature>